<sequence length="241" mass="27248">MDIPVLVINLDRSKERWEGLAARAAAIDIFPERVQAVDGNAIEPSERRELQLRKFQLWHGRRPMGGEYGCYMSHMRALDRVIAAGWPYAVILEDDAEFLPDFAPRLRALTRLDLKPDLVKLYNHRTKGFLTKAKTEAGDHVGRCIHGPLGSSMGYLVSGEGAAKLRAGALPMFLPYDIALERGWAHGLRVYITRKPLLKPARSGSTIGGYKKTKFPFYMRIPTALFRGQDYLRRTLYAVFS</sequence>
<dbReference type="HOGENOM" id="CLU_071269_3_0_5"/>
<gene>
    <name evidence="2" type="ordered locus">Meso_1375</name>
</gene>
<dbReference type="STRING" id="266779.Meso_1375"/>
<dbReference type="AlphaFoldDB" id="Q11IK4"/>
<dbReference type="CAZy" id="GT25">
    <property type="family name" value="Glycosyltransferase Family 25"/>
</dbReference>
<name>Q11IK4_CHESB</name>
<dbReference type="eggNOG" id="COG3306">
    <property type="taxonomic scope" value="Bacteria"/>
</dbReference>
<proteinExistence type="predicted"/>
<feature type="domain" description="Glycosyl transferase family 25" evidence="1">
    <location>
        <begin position="4"/>
        <end position="124"/>
    </location>
</feature>
<dbReference type="CDD" id="cd06532">
    <property type="entry name" value="Glyco_transf_25"/>
    <property type="match status" value="1"/>
</dbReference>
<keyword evidence="2" id="KW-0808">Transferase</keyword>
<dbReference type="KEGG" id="mes:Meso_1375"/>
<organism evidence="2">
    <name type="scientific">Chelativorans sp. (strain BNC1)</name>
    <dbReference type="NCBI Taxonomy" id="266779"/>
    <lineage>
        <taxon>Bacteria</taxon>
        <taxon>Pseudomonadati</taxon>
        <taxon>Pseudomonadota</taxon>
        <taxon>Alphaproteobacteria</taxon>
        <taxon>Hyphomicrobiales</taxon>
        <taxon>Phyllobacteriaceae</taxon>
        <taxon>Chelativorans</taxon>
    </lineage>
</organism>
<evidence type="ECO:0000313" key="2">
    <source>
        <dbReference type="EMBL" id="ABG62771.1"/>
    </source>
</evidence>
<dbReference type="InterPro" id="IPR002654">
    <property type="entry name" value="Glyco_trans_25"/>
</dbReference>
<accession>Q11IK4</accession>
<evidence type="ECO:0000259" key="1">
    <source>
        <dbReference type="Pfam" id="PF01755"/>
    </source>
</evidence>
<dbReference type="Pfam" id="PF01755">
    <property type="entry name" value="Glyco_transf_25"/>
    <property type="match status" value="1"/>
</dbReference>
<dbReference type="GO" id="GO:0016740">
    <property type="term" value="F:transferase activity"/>
    <property type="evidence" value="ECO:0007669"/>
    <property type="project" value="UniProtKB-KW"/>
</dbReference>
<protein>
    <submittedName>
        <fullName evidence="2">Glycosyl transferase, family 25</fullName>
    </submittedName>
</protein>
<dbReference type="EMBL" id="CP000390">
    <property type="protein sequence ID" value="ABG62771.1"/>
    <property type="molecule type" value="Genomic_DNA"/>
</dbReference>
<reference evidence="2" key="1">
    <citation type="submission" date="2006-06" db="EMBL/GenBank/DDBJ databases">
        <title>Complete sequence of chromosome of Chelativorans sp. BNC1.</title>
        <authorList>
            <consortium name="US DOE Joint Genome Institute"/>
            <person name="Copeland A."/>
            <person name="Lucas S."/>
            <person name="Lapidus A."/>
            <person name="Barry K."/>
            <person name="Detter J.C."/>
            <person name="Glavina del Rio T."/>
            <person name="Hammon N."/>
            <person name="Israni S."/>
            <person name="Dalin E."/>
            <person name="Tice H."/>
            <person name="Pitluck S."/>
            <person name="Chertkov O."/>
            <person name="Brettin T."/>
            <person name="Bruce D."/>
            <person name="Han C."/>
            <person name="Tapia R."/>
            <person name="Gilna P."/>
            <person name="Schmutz J."/>
            <person name="Larimer F."/>
            <person name="Land M."/>
            <person name="Hauser L."/>
            <person name="Kyrpides N."/>
            <person name="Mikhailova N."/>
            <person name="Richardson P."/>
        </authorList>
    </citation>
    <scope>NUCLEOTIDE SEQUENCE</scope>
    <source>
        <strain evidence="2">BNC1</strain>
    </source>
</reference>